<organism evidence="1 2">
    <name type="scientific">Anaerocolumna xylanovorans DSM 12503</name>
    <dbReference type="NCBI Taxonomy" id="1121345"/>
    <lineage>
        <taxon>Bacteria</taxon>
        <taxon>Bacillati</taxon>
        <taxon>Bacillota</taxon>
        <taxon>Clostridia</taxon>
        <taxon>Lachnospirales</taxon>
        <taxon>Lachnospiraceae</taxon>
        <taxon>Anaerocolumna</taxon>
    </lineage>
</organism>
<sequence>MQMSYGECNCILLSAEDKSEEKVKKLSTERLRGINKEKA</sequence>
<reference evidence="1 2" key="1">
    <citation type="submission" date="2016-12" db="EMBL/GenBank/DDBJ databases">
        <authorList>
            <person name="Song W.-J."/>
            <person name="Kurnit D.M."/>
        </authorList>
    </citation>
    <scope>NUCLEOTIDE SEQUENCE [LARGE SCALE GENOMIC DNA]</scope>
    <source>
        <strain evidence="1 2">DSM 12503</strain>
    </source>
</reference>
<gene>
    <name evidence="1" type="ORF">SAMN02745217_00037</name>
</gene>
<keyword evidence="2" id="KW-1185">Reference proteome</keyword>
<name>A0A1M7XW69_9FIRM</name>
<accession>A0A1M7XW69</accession>
<dbReference type="Proteomes" id="UP000184612">
    <property type="component" value="Unassembled WGS sequence"/>
</dbReference>
<dbReference type="EMBL" id="FRFD01000003">
    <property type="protein sequence ID" value="SHO42955.1"/>
    <property type="molecule type" value="Genomic_DNA"/>
</dbReference>
<dbReference type="AlphaFoldDB" id="A0A1M7XW69"/>
<evidence type="ECO:0000313" key="2">
    <source>
        <dbReference type="Proteomes" id="UP000184612"/>
    </source>
</evidence>
<evidence type="ECO:0000313" key="1">
    <source>
        <dbReference type="EMBL" id="SHO42955.1"/>
    </source>
</evidence>
<dbReference type="STRING" id="1121345.SAMN02745217_00037"/>
<protein>
    <submittedName>
        <fullName evidence="1">Uncharacterized protein</fullName>
    </submittedName>
</protein>
<proteinExistence type="predicted"/>